<dbReference type="Pfam" id="PF13424">
    <property type="entry name" value="TPR_12"/>
    <property type="match status" value="1"/>
</dbReference>
<dbReference type="HOGENOM" id="CLU_817899_0_0_2"/>
<dbReference type="PROSITE" id="PS50005">
    <property type="entry name" value="TPR"/>
    <property type="match status" value="1"/>
</dbReference>
<dbReference type="SUPFAM" id="SSF48452">
    <property type="entry name" value="TPR-like"/>
    <property type="match status" value="1"/>
</dbReference>
<evidence type="ECO:0000313" key="2">
    <source>
        <dbReference type="EMBL" id="ACS90800.1"/>
    </source>
</evidence>
<gene>
    <name evidence="2" type="ordered locus">TSIB_1749</name>
</gene>
<protein>
    <submittedName>
        <fullName evidence="2">TRP-repeat-containing protein</fullName>
    </submittedName>
</protein>
<dbReference type="AlphaFoldDB" id="C6A5A5"/>
<feature type="repeat" description="TPR" evidence="1">
    <location>
        <begin position="94"/>
        <end position="127"/>
    </location>
</feature>
<dbReference type="KEGG" id="tsi:TSIB_1749"/>
<dbReference type="Proteomes" id="UP000009079">
    <property type="component" value="Chromosome"/>
</dbReference>
<sequence>METMEEFERALKSRDCQKILEILDDYLEKIENEDELRAFLEKVETLILKCEGSDAYELAHEITHIYAHLGELDKGIEIYKKLVEKYKEEREKYLDALYHLADAYEHFGMPNKAIDVYEKLLELEKKIGNKREEALTLAHIAINYDELEEVDRAIELMNEASKMFKELGDERNYLVSILDLAHFHYEVGDYNRAEELILEVLKSPRDAEIEVNARIVDAEIKAAQENFKKAFSALRFSLLKALETEDLFTLAFEALYEFITGLFEEKLYKEIYENIESLAEPFEDTNPEYTKFFIAIGELAKLKEGQENRYEEVYTSIEVNEFKELLDELKKIGTTVLKIGF</sequence>
<dbReference type="EMBL" id="CP001463">
    <property type="protein sequence ID" value="ACS90800.1"/>
    <property type="molecule type" value="Genomic_DNA"/>
</dbReference>
<name>C6A5A5_THESM</name>
<evidence type="ECO:0000256" key="1">
    <source>
        <dbReference type="PROSITE-ProRule" id="PRU00339"/>
    </source>
</evidence>
<dbReference type="Gene3D" id="1.25.40.10">
    <property type="entry name" value="Tetratricopeptide repeat domain"/>
    <property type="match status" value="1"/>
</dbReference>
<dbReference type="eggNOG" id="arCOG03043">
    <property type="taxonomic scope" value="Archaea"/>
</dbReference>
<reference evidence="2 3" key="1">
    <citation type="journal article" date="2009" name="Appl. Environ. Microbiol.">
        <title>Metabolic versatility and indigenous origin of the archaeon Thermococcus sibiricus, isolated from a siberian oil reservoir, as revealed by genome analysis.</title>
        <authorList>
            <person name="Mardanov A.V."/>
            <person name="Ravin N.V."/>
            <person name="Svetlitchnyi V.A."/>
            <person name="Beletsky A.V."/>
            <person name="Miroshnichenko M.L."/>
            <person name="Bonch-Osmolovskaya E.A."/>
            <person name="Skryabin K.G."/>
        </authorList>
    </citation>
    <scope>NUCLEOTIDE SEQUENCE [LARGE SCALE GENOMIC DNA]</scope>
    <source>
        <strain evidence="3">DSM 12597 / MM 739</strain>
    </source>
</reference>
<dbReference type="PANTHER" id="PTHR47050">
    <property type="entry name" value="TETRATRICOPEPTIDE REPEAT PROTEIN 24"/>
    <property type="match status" value="1"/>
</dbReference>
<organism evidence="2 3">
    <name type="scientific">Thermococcus sibiricus (strain DSM 12597 / MM 739)</name>
    <dbReference type="NCBI Taxonomy" id="604354"/>
    <lineage>
        <taxon>Archaea</taxon>
        <taxon>Methanobacteriati</taxon>
        <taxon>Methanobacteriota</taxon>
        <taxon>Thermococci</taxon>
        <taxon>Thermococcales</taxon>
        <taxon>Thermococcaceae</taxon>
        <taxon>Thermococcus</taxon>
    </lineage>
</organism>
<dbReference type="InterPro" id="IPR011990">
    <property type="entry name" value="TPR-like_helical_dom_sf"/>
</dbReference>
<keyword evidence="1" id="KW-0802">TPR repeat</keyword>
<dbReference type="InterPro" id="IPR024812">
    <property type="entry name" value="TPR_24"/>
</dbReference>
<keyword evidence="3" id="KW-1185">Reference proteome</keyword>
<dbReference type="InterPro" id="IPR019734">
    <property type="entry name" value="TPR_rpt"/>
</dbReference>
<evidence type="ECO:0000313" key="3">
    <source>
        <dbReference type="Proteomes" id="UP000009079"/>
    </source>
</evidence>
<dbReference type="PANTHER" id="PTHR47050:SF1">
    <property type="entry name" value="TETRATRICOPEPTIDE REPEAT PROTEIN 24-LIKE"/>
    <property type="match status" value="1"/>
</dbReference>
<proteinExistence type="predicted"/>
<accession>C6A5A5</accession>
<dbReference type="STRING" id="604354.TSIB_1749"/>
<dbReference type="SMART" id="SM00028">
    <property type="entry name" value="TPR"/>
    <property type="match status" value="4"/>
</dbReference>